<dbReference type="AlphaFoldDB" id="A0A4R2RVF6"/>
<dbReference type="Pfam" id="PF12159">
    <property type="entry name" value="DUF3593"/>
    <property type="match status" value="1"/>
</dbReference>
<keyword evidence="1" id="KW-0472">Membrane</keyword>
<evidence type="ECO:0000313" key="2">
    <source>
        <dbReference type="EMBL" id="TCP68382.1"/>
    </source>
</evidence>
<keyword evidence="1" id="KW-0812">Transmembrane</keyword>
<dbReference type="PANTHER" id="PTHR35473:SF3">
    <property type="entry name" value="1-ACYL-SN-GLYCEROL-3-PHOSPHATE ACYLTRANSFERASE"/>
    <property type="match status" value="1"/>
</dbReference>
<organism evidence="2 3">
    <name type="scientific">Heliophilum fasciatum</name>
    <dbReference type="NCBI Taxonomy" id="35700"/>
    <lineage>
        <taxon>Bacteria</taxon>
        <taxon>Bacillati</taxon>
        <taxon>Bacillota</taxon>
        <taxon>Clostridia</taxon>
        <taxon>Eubacteriales</taxon>
        <taxon>Heliobacteriaceae</taxon>
        <taxon>Heliophilum</taxon>
    </lineage>
</organism>
<evidence type="ECO:0000256" key="1">
    <source>
        <dbReference type="SAM" id="Phobius"/>
    </source>
</evidence>
<reference evidence="2 3" key="1">
    <citation type="submission" date="2019-03" db="EMBL/GenBank/DDBJ databases">
        <title>Genomic Encyclopedia of Type Strains, Phase IV (KMG-IV): sequencing the most valuable type-strain genomes for metagenomic binning, comparative biology and taxonomic classification.</title>
        <authorList>
            <person name="Goeker M."/>
        </authorList>
    </citation>
    <scope>NUCLEOTIDE SEQUENCE [LARGE SCALE GENOMIC DNA]</scope>
    <source>
        <strain evidence="2 3">DSM 11170</strain>
    </source>
</reference>
<feature type="transmembrane region" description="Helical" evidence="1">
    <location>
        <begin position="6"/>
        <end position="23"/>
    </location>
</feature>
<dbReference type="PANTHER" id="PTHR35473">
    <property type="entry name" value="1-ACYL-SN-GLYCEROL-3-PHOSPHATE ACYLTRANSFERASE"/>
    <property type="match status" value="1"/>
</dbReference>
<evidence type="ECO:0000313" key="3">
    <source>
        <dbReference type="Proteomes" id="UP000294813"/>
    </source>
</evidence>
<name>A0A4R2RVF6_9FIRM</name>
<keyword evidence="3" id="KW-1185">Reference proteome</keyword>
<dbReference type="InterPro" id="IPR021995">
    <property type="entry name" value="DUF3593"/>
</dbReference>
<proteinExistence type="predicted"/>
<dbReference type="OrthoDB" id="2082843at2"/>
<sequence length="102" mass="11328">MSSLSEALMTLSIFPYIYFLYVMHKVRKTHPEVINFTTYRGFHALIGFIFFTAGTGFYATQVLGAPTLGKVDWLHGISEAGLTITNGLVLLGLKRQLSELGK</sequence>
<gene>
    <name evidence="2" type="ORF">EDD73_10311</name>
</gene>
<keyword evidence="1" id="KW-1133">Transmembrane helix</keyword>
<protein>
    <submittedName>
        <fullName evidence="2">Uncharacterized protein DUF3593</fullName>
    </submittedName>
</protein>
<accession>A0A4R2RVF6</accession>
<dbReference type="Proteomes" id="UP000294813">
    <property type="component" value="Unassembled WGS sequence"/>
</dbReference>
<comment type="caution">
    <text evidence="2">The sequence shown here is derived from an EMBL/GenBank/DDBJ whole genome shotgun (WGS) entry which is preliminary data.</text>
</comment>
<dbReference type="EMBL" id="SLXT01000003">
    <property type="protein sequence ID" value="TCP68382.1"/>
    <property type="molecule type" value="Genomic_DNA"/>
</dbReference>
<dbReference type="RefSeq" id="WP_131917980.1">
    <property type="nucleotide sequence ID" value="NZ_JAOQNU010000003.1"/>
</dbReference>
<feature type="transmembrane region" description="Helical" evidence="1">
    <location>
        <begin position="44"/>
        <end position="61"/>
    </location>
</feature>
<feature type="transmembrane region" description="Helical" evidence="1">
    <location>
        <begin position="73"/>
        <end position="93"/>
    </location>
</feature>